<feature type="domain" description="DUF3857" evidence="3">
    <location>
        <begin position="47"/>
        <end position="212"/>
    </location>
</feature>
<accession>A0A060H374</accession>
<dbReference type="HOGENOM" id="CLU_029330_0_0_6"/>
<dbReference type="InterPro" id="IPR038765">
    <property type="entry name" value="Papain-like_cys_pep_sf"/>
</dbReference>
<name>A0A060H374_XYLFS</name>
<dbReference type="EMBL" id="CP006696">
    <property type="protein sequence ID" value="AIC09770.1"/>
    <property type="molecule type" value="Genomic_DNA"/>
</dbReference>
<dbReference type="Gene3D" id="2.60.40.3140">
    <property type="match status" value="1"/>
</dbReference>
<dbReference type="PATRIC" id="fig|155920.8.peg.1166"/>
<keyword evidence="1" id="KW-0732">Signal</keyword>
<evidence type="ECO:0000313" key="4">
    <source>
        <dbReference type="EMBL" id="AIC09770.1"/>
    </source>
</evidence>
<evidence type="ECO:0000313" key="5">
    <source>
        <dbReference type="Proteomes" id="UP000027215"/>
    </source>
</evidence>
<dbReference type="Proteomes" id="UP000027215">
    <property type="component" value="Chromosome"/>
</dbReference>
<dbReference type="AlphaFoldDB" id="A0A060H374"/>
<feature type="chain" id="PRO_5001582979" evidence="1">
    <location>
        <begin position="22"/>
        <end position="636"/>
    </location>
</feature>
<protein>
    <submittedName>
        <fullName evidence="4">Transglutaminase</fullName>
    </submittedName>
</protein>
<dbReference type="KEGG" id="xfs:D934_04885"/>
<evidence type="ECO:0000259" key="3">
    <source>
        <dbReference type="Pfam" id="PF12969"/>
    </source>
</evidence>
<sequence>MMRLLFFLLLSPICIVTVADARNAPAAAQTDGNFSYLRYRADYAVRADASSVQTNEYDIRLNTQAAVEQFSQVRLGYSEKMQKLEILEAYTITAAGIRQDVAPTKIYTQESYSSASAAMYADYKVKVVVFPNLAPGARVVYRLRRTQLTPYFPGYFGFWETFSVFTRYDDAVVTLRAPRKLSMHVWVRGVHGFTRPRFQGDQARWEWRYRRSVPLQSQTWSAAQWEFSPTIMVSTFKDWSQLGHAYHVKAGKAAVVTPRVRALADQITAGSAGRRAQATALYNWVARNIRYVAVYLGNGGLEPNRADVILEQHYGDCKDHAVILEALLAAKGIQSTPVLIGADGGPTLPPIAVLGRFNHAINYVPEFNLYLDSTNPYARFGQLPASDLGVPVVHSADGYVTRTPPHDVWANTYVARTEYRFAQDGSLSGETMLDLGSDGEIATRAMFVELNAQNRRRIEESILAQSGFDGDGMLELLGMPQDLQSPFSYRYRFLARDYVDFSMAGGFALPYMPGAESVRNIYTTTPAETNQTPFYCNESLHEETYVLRFPANVPIIAIPGSHRFRNRAGEYSVDWYRDGQTITAMHRLRHLALRGPEKLCLPGDYQAFRQLYQQVRRGFREQVLYGDLRRIETVAH</sequence>
<dbReference type="InterPro" id="IPR024618">
    <property type="entry name" value="DUF3857"/>
</dbReference>
<dbReference type="Pfam" id="PF01841">
    <property type="entry name" value="Transglut_core"/>
    <property type="match status" value="1"/>
</dbReference>
<dbReference type="RefSeq" id="WP_020850921.1">
    <property type="nucleotide sequence ID" value="NZ_CP006696.1"/>
</dbReference>
<dbReference type="Gene3D" id="3.10.620.30">
    <property type="match status" value="1"/>
</dbReference>
<evidence type="ECO:0000259" key="2">
    <source>
        <dbReference type="Pfam" id="PF01841"/>
    </source>
</evidence>
<dbReference type="Gene3D" id="2.60.120.1130">
    <property type="match status" value="1"/>
</dbReference>
<dbReference type="Pfam" id="PF12969">
    <property type="entry name" value="DUF3857"/>
    <property type="match status" value="1"/>
</dbReference>
<reference evidence="4 5" key="1">
    <citation type="submission" date="2013-08" db="EMBL/GenBank/DDBJ databases">
        <authorList>
            <person name="Stouthamer R."/>
            <person name="Nunney L."/>
        </authorList>
    </citation>
    <scope>NUCLEOTIDE SEQUENCE [LARGE SCALE GENOMIC DNA]</scope>
    <source>
        <strain evidence="5">ann-1</strain>
    </source>
</reference>
<feature type="domain" description="Transglutaminase-like" evidence="2">
    <location>
        <begin position="261"/>
        <end position="336"/>
    </location>
</feature>
<organism evidence="4 5">
    <name type="scientific">Xylella fastidiosa subsp. sandyi Ann-1</name>
    <dbReference type="NCBI Taxonomy" id="155920"/>
    <lineage>
        <taxon>Bacteria</taxon>
        <taxon>Pseudomonadati</taxon>
        <taxon>Pseudomonadota</taxon>
        <taxon>Gammaproteobacteria</taxon>
        <taxon>Lysobacterales</taxon>
        <taxon>Lysobacteraceae</taxon>
        <taxon>Xylella</taxon>
    </lineage>
</organism>
<dbReference type="InterPro" id="IPR002931">
    <property type="entry name" value="Transglutaminase-like"/>
</dbReference>
<proteinExistence type="predicted"/>
<evidence type="ECO:0000256" key="1">
    <source>
        <dbReference type="SAM" id="SignalP"/>
    </source>
</evidence>
<gene>
    <name evidence="4" type="ORF">D934_04885</name>
</gene>
<feature type="signal peptide" evidence="1">
    <location>
        <begin position="1"/>
        <end position="21"/>
    </location>
</feature>
<dbReference type="SUPFAM" id="SSF54001">
    <property type="entry name" value="Cysteine proteinases"/>
    <property type="match status" value="1"/>
</dbReference>